<dbReference type="Gene3D" id="3.30.930.10">
    <property type="entry name" value="Bira Bifunctional Protein, Domain 2"/>
    <property type="match status" value="1"/>
</dbReference>
<protein>
    <submittedName>
        <fullName evidence="3">Lipoate-protein ligase A</fullName>
    </submittedName>
</protein>
<feature type="region of interest" description="Disordered" evidence="1">
    <location>
        <begin position="252"/>
        <end position="273"/>
    </location>
</feature>
<dbReference type="PROSITE" id="PS51733">
    <property type="entry name" value="BPL_LPL_CATALYTIC"/>
    <property type="match status" value="1"/>
</dbReference>
<dbReference type="InterPro" id="IPR045864">
    <property type="entry name" value="aa-tRNA-synth_II/BPL/LPL"/>
</dbReference>
<dbReference type="OrthoDB" id="5243608at2"/>
<organism evidence="3 4">
    <name type="scientific">Thermoleophilum album</name>
    <dbReference type="NCBI Taxonomy" id="29539"/>
    <lineage>
        <taxon>Bacteria</taxon>
        <taxon>Bacillati</taxon>
        <taxon>Actinomycetota</taxon>
        <taxon>Thermoleophilia</taxon>
        <taxon>Thermoleophilales</taxon>
        <taxon>Thermoleophilaceae</taxon>
        <taxon>Thermoleophilum</taxon>
    </lineage>
</organism>
<reference evidence="4" key="1">
    <citation type="submission" date="2016-10" db="EMBL/GenBank/DDBJ databases">
        <authorList>
            <person name="Varghese N."/>
            <person name="Submissions S."/>
        </authorList>
    </citation>
    <scope>NUCLEOTIDE SEQUENCE [LARGE SCALE GENOMIC DNA]</scope>
    <source>
        <strain evidence="4">ATCC 35263</strain>
    </source>
</reference>
<evidence type="ECO:0000256" key="1">
    <source>
        <dbReference type="SAM" id="MobiDB-lite"/>
    </source>
</evidence>
<dbReference type="SUPFAM" id="SSF55681">
    <property type="entry name" value="Class II aaRS and biotin synthetases"/>
    <property type="match status" value="1"/>
</dbReference>
<dbReference type="RefSeq" id="WP_093117045.1">
    <property type="nucleotide sequence ID" value="NZ_FNWJ01000001.1"/>
</dbReference>
<proteinExistence type="predicted"/>
<dbReference type="Pfam" id="PF21948">
    <property type="entry name" value="LplA-B_cat"/>
    <property type="match status" value="1"/>
</dbReference>
<evidence type="ECO:0000313" key="3">
    <source>
        <dbReference type="EMBL" id="SEH12659.1"/>
    </source>
</evidence>
<dbReference type="GO" id="GO:0016874">
    <property type="term" value="F:ligase activity"/>
    <property type="evidence" value="ECO:0007669"/>
    <property type="project" value="UniProtKB-KW"/>
</dbReference>
<dbReference type="AlphaFoldDB" id="A0A1H6FP15"/>
<accession>A0A1H6FP15</accession>
<keyword evidence="3" id="KW-0436">Ligase</keyword>
<keyword evidence="4" id="KW-1185">Reference proteome</keyword>
<sequence length="273" mass="28419">MHEHALLVRASLADPVLDFALSHALLEAVAAGELPAVVRVARAPRALALSKLDLHAPRAEAAARIAVAAGFRPVVRLAGGRATALSEGVVELAVAVPDPDPRRRLHARFAEHAELIAAALRSLGVDAVRRELAGEWCPGAYSVAAGQRVKLAGLGQRIVSGAAYVGAVIVAEGAAALRDLLVPVYRVLGLPFDPATVGSVADELGSGEETAPAVAAALVAAYGQRWSLSEAELDGTLLARARELAEQHLPPWERGRGELPSEAARTEVLGEPY</sequence>
<gene>
    <name evidence="3" type="ORF">SAMN02745716_1165</name>
</gene>
<dbReference type="Proteomes" id="UP000222056">
    <property type="component" value="Unassembled WGS sequence"/>
</dbReference>
<dbReference type="InterPro" id="IPR004143">
    <property type="entry name" value="BPL_LPL_catalytic"/>
</dbReference>
<evidence type="ECO:0000313" key="4">
    <source>
        <dbReference type="Proteomes" id="UP000222056"/>
    </source>
</evidence>
<dbReference type="STRING" id="29539.SAMN02745716_1165"/>
<feature type="domain" description="BPL/LPL catalytic" evidence="2">
    <location>
        <begin position="32"/>
        <end position="226"/>
    </location>
</feature>
<dbReference type="EMBL" id="FNWJ01000001">
    <property type="protein sequence ID" value="SEH12659.1"/>
    <property type="molecule type" value="Genomic_DNA"/>
</dbReference>
<name>A0A1H6FP15_THEAL</name>
<evidence type="ECO:0000259" key="2">
    <source>
        <dbReference type="PROSITE" id="PS51733"/>
    </source>
</evidence>